<dbReference type="PANTHER" id="PTHR13748">
    <property type="entry name" value="COBW-RELATED"/>
    <property type="match status" value="1"/>
</dbReference>
<dbReference type="InterPro" id="IPR011629">
    <property type="entry name" value="CobW-like_C"/>
</dbReference>
<evidence type="ECO:0000256" key="6">
    <source>
        <dbReference type="ARBA" id="ARBA00049117"/>
    </source>
</evidence>
<dbReference type="Pfam" id="PF07683">
    <property type="entry name" value="CobW_C"/>
    <property type="match status" value="1"/>
</dbReference>
<dbReference type="Gene3D" id="3.40.50.300">
    <property type="entry name" value="P-loop containing nucleotide triphosphate hydrolases"/>
    <property type="match status" value="1"/>
</dbReference>
<dbReference type="SMART" id="SM00833">
    <property type="entry name" value="CobW_C"/>
    <property type="match status" value="1"/>
</dbReference>
<dbReference type="Gene3D" id="3.30.1220.10">
    <property type="entry name" value="CobW-like, C-terminal domain"/>
    <property type="match status" value="1"/>
</dbReference>
<accession>A0ABM6LZI3</accession>
<dbReference type="InterPro" id="IPR003495">
    <property type="entry name" value="CobW/HypB/UreG_nucleotide-bd"/>
</dbReference>
<name>A0ABM6LZI3_9GAMM</name>
<evidence type="ECO:0000256" key="3">
    <source>
        <dbReference type="ARBA" id="ARBA00023186"/>
    </source>
</evidence>
<evidence type="ECO:0000259" key="7">
    <source>
        <dbReference type="SMART" id="SM00833"/>
    </source>
</evidence>
<evidence type="ECO:0000313" key="9">
    <source>
        <dbReference type="Proteomes" id="UP000249910"/>
    </source>
</evidence>
<dbReference type="InterPro" id="IPR027417">
    <property type="entry name" value="P-loop_NTPase"/>
</dbReference>
<dbReference type="Pfam" id="PF02492">
    <property type="entry name" value="cobW"/>
    <property type="match status" value="1"/>
</dbReference>
<evidence type="ECO:0000256" key="4">
    <source>
        <dbReference type="ARBA" id="ARBA00034320"/>
    </source>
</evidence>
<proteinExistence type="inferred from homology"/>
<comment type="catalytic activity">
    <reaction evidence="6">
        <text>GTP + H2O = GDP + phosphate + H(+)</text>
        <dbReference type="Rhea" id="RHEA:19669"/>
        <dbReference type="ChEBI" id="CHEBI:15377"/>
        <dbReference type="ChEBI" id="CHEBI:15378"/>
        <dbReference type="ChEBI" id="CHEBI:37565"/>
        <dbReference type="ChEBI" id="CHEBI:43474"/>
        <dbReference type="ChEBI" id="CHEBI:58189"/>
    </reaction>
    <physiologicalReaction direction="left-to-right" evidence="6">
        <dbReference type="Rhea" id="RHEA:19670"/>
    </physiologicalReaction>
</comment>
<protein>
    <recommendedName>
        <fullName evidence="7">CobW C-terminal domain-containing protein</fullName>
    </recommendedName>
</protein>
<keyword evidence="1" id="KW-0547">Nucleotide-binding</keyword>
<evidence type="ECO:0000256" key="2">
    <source>
        <dbReference type="ARBA" id="ARBA00022801"/>
    </source>
</evidence>
<dbReference type="InterPro" id="IPR051316">
    <property type="entry name" value="Zinc-reg_GTPase_activator"/>
</dbReference>
<comment type="function">
    <text evidence="5">Zinc chaperone that directly transfers zinc cofactor to target proteins, thereby activating them. Zinc is transferred from the CXCC motif in the GTPase domain to the zinc binding site in target proteins in a process requiring GTP hydrolysis.</text>
</comment>
<sequence>MRSFELHRYYKLDDIVTLVDAVNGNDTLDNHPEATKQAAMAERIILSKTDIVDSNTQQTLINRLKAINPSTPILFNTSDEAIVSSLSGLDTYNPNSKSEDVIKWLNMEHFEDEHQHLHHNHSDEDHDHDHHHDINRHSDEIQAFVMTSDKPINYMAFNLFLELLTSMVGLKLLRVKGIINIVGEDRPVVVHGVQHLFHPIRWLDNWPDDDHRTRLVFITHNIPQEVIQKLFNSLLGTVKEEGIE</sequence>
<gene>
    <name evidence="8" type="ORF">CDV26_06340</name>
</gene>
<feature type="domain" description="CobW C-terminal" evidence="7">
    <location>
        <begin position="141"/>
        <end position="235"/>
    </location>
</feature>
<dbReference type="SUPFAM" id="SSF90002">
    <property type="entry name" value="Hypothetical protein YjiA, C-terminal domain"/>
    <property type="match status" value="1"/>
</dbReference>
<keyword evidence="9" id="KW-1185">Reference proteome</keyword>
<evidence type="ECO:0000256" key="1">
    <source>
        <dbReference type="ARBA" id="ARBA00022741"/>
    </source>
</evidence>
<dbReference type="InterPro" id="IPR036627">
    <property type="entry name" value="CobW-likC_sf"/>
</dbReference>
<dbReference type="PANTHER" id="PTHR13748:SF62">
    <property type="entry name" value="COBW DOMAIN-CONTAINING PROTEIN"/>
    <property type="match status" value="1"/>
</dbReference>
<keyword evidence="2" id="KW-0378">Hydrolase</keyword>
<reference evidence="8 9" key="1">
    <citation type="submission" date="2017-06" db="EMBL/GenBank/DDBJ databases">
        <title>Complete genome of Francisella halioticida.</title>
        <authorList>
            <person name="Sjodin A."/>
        </authorList>
    </citation>
    <scope>NUCLEOTIDE SEQUENCE [LARGE SCALE GENOMIC DNA]</scope>
    <source>
        <strain evidence="8 9">DSM 23729</strain>
    </source>
</reference>
<dbReference type="SUPFAM" id="SSF52540">
    <property type="entry name" value="P-loop containing nucleoside triphosphate hydrolases"/>
    <property type="match status" value="1"/>
</dbReference>
<evidence type="ECO:0000313" key="8">
    <source>
        <dbReference type="EMBL" id="ASG68054.1"/>
    </source>
</evidence>
<keyword evidence="3" id="KW-0143">Chaperone</keyword>
<comment type="similarity">
    <text evidence="4">Belongs to the SIMIBI class G3E GTPase family. ZNG1 subfamily.</text>
</comment>
<evidence type="ECO:0000256" key="5">
    <source>
        <dbReference type="ARBA" id="ARBA00045658"/>
    </source>
</evidence>
<organism evidence="8 9">
    <name type="scientific">Francisella halioticida</name>
    <dbReference type="NCBI Taxonomy" id="549298"/>
    <lineage>
        <taxon>Bacteria</taxon>
        <taxon>Pseudomonadati</taxon>
        <taxon>Pseudomonadota</taxon>
        <taxon>Gammaproteobacteria</taxon>
        <taxon>Thiotrichales</taxon>
        <taxon>Francisellaceae</taxon>
        <taxon>Francisella</taxon>
    </lineage>
</organism>
<dbReference type="Proteomes" id="UP000249910">
    <property type="component" value="Chromosome"/>
</dbReference>
<dbReference type="EMBL" id="CP022132">
    <property type="protein sequence ID" value="ASG68054.1"/>
    <property type="molecule type" value="Genomic_DNA"/>
</dbReference>